<feature type="domain" description="Peptidase S1" evidence="8">
    <location>
        <begin position="90"/>
        <end position="319"/>
    </location>
</feature>
<keyword evidence="6" id="KW-0472">Membrane</keyword>
<evidence type="ECO:0000256" key="4">
    <source>
        <dbReference type="ARBA" id="ARBA00023157"/>
    </source>
</evidence>
<dbReference type="InterPro" id="IPR043504">
    <property type="entry name" value="Peptidase_S1_PA_chymotrypsin"/>
</dbReference>
<protein>
    <recommendedName>
        <fullName evidence="8">Peptidase S1 domain-containing protein</fullName>
    </recommendedName>
</protein>
<evidence type="ECO:0000313" key="10">
    <source>
        <dbReference type="Proteomes" id="UP000326062"/>
    </source>
</evidence>
<evidence type="ECO:0000256" key="6">
    <source>
        <dbReference type="SAM" id="Phobius"/>
    </source>
</evidence>
<organism evidence="9 10">
    <name type="scientific">Muntiacus reevesi</name>
    <name type="common">Reeves' muntjac</name>
    <name type="synonym">Cervus reevesi</name>
    <dbReference type="NCBI Taxonomy" id="9886"/>
    <lineage>
        <taxon>Eukaryota</taxon>
        <taxon>Metazoa</taxon>
        <taxon>Chordata</taxon>
        <taxon>Craniata</taxon>
        <taxon>Vertebrata</taxon>
        <taxon>Euteleostomi</taxon>
        <taxon>Mammalia</taxon>
        <taxon>Eutheria</taxon>
        <taxon>Laurasiatheria</taxon>
        <taxon>Artiodactyla</taxon>
        <taxon>Ruminantia</taxon>
        <taxon>Pecora</taxon>
        <taxon>Cervidae</taxon>
        <taxon>Muntiacinae</taxon>
        <taxon>Muntiacus</taxon>
    </lineage>
</organism>
<keyword evidence="6" id="KW-1133">Transmembrane helix</keyword>
<keyword evidence="10" id="KW-1185">Reference proteome</keyword>
<feature type="signal peptide" evidence="7">
    <location>
        <begin position="1"/>
        <end position="35"/>
    </location>
</feature>
<dbReference type="InterPro" id="IPR001254">
    <property type="entry name" value="Trypsin_dom"/>
</dbReference>
<proteinExistence type="predicted"/>
<dbReference type="PRINTS" id="PR00722">
    <property type="entry name" value="CHYMOTRYPSIN"/>
</dbReference>
<evidence type="ECO:0000256" key="7">
    <source>
        <dbReference type="SAM" id="SignalP"/>
    </source>
</evidence>
<keyword evidence="3 5" id="KW-0720">Serine protease</keyword>
<evidence type="ECO:0000259" key="8">
    <source>
        <dbReference type="PROSITE" id="PS50240"/>
    </source>
</evidence>
<reference evidence="9 10" key="1">
    <citation type="submission" date="2019-06" db="EMBL/GenBank/DDBJ databases">
        <title>Discovery of a novel chromosome fission-fusion reversal in muntjac.</title>
        <authorList>
            <person name="Mudd A.B."/>
            <person name="Bredeson J.V."/>
            <person name="Baum R."/>
            <person name="Hockemeyer D."/>
            <person name="Rokhsar D.S."/>
        </authorList>
    </citation>
    <scope>NUCLEOTIDE SEQUENCE [LARGE SCALE GENOMIC DNA]</scope>
    <source>
        <strain evidence="9">UCam_UCB_Mr</strain>
        <tissue evidence="9">Fibroblast cell line</tissue>
    </source>
</reference>
<dbReference type="CDD" id="cd00190">
    <property type="entry name" value="Tryp_SPc"/>
    <property type="match status" value="1"/>
</dbReference>
<name>A0A5N3X4C0_MUNRE</name>
<evidence type="ECO:0000256" key="1">
    <source>
        <dbReference type="ARBA" id="ARBA00022670"/>
    </source>
</evidence>
<dbReference type="GO" id="GO:0004252">
    <property type="term" value="F:serine-type endopeptidase activity"/>
    <property type="evidence" value="ECO:0007669"/>
    <property type="project" value="InterPro"/>
</dbReference>
<dbReference type="AlphaFoldDB" id="A0A5N3X4C0"/>
<dbReference type="PROSITE" id="PS00134">
    <property type="entry name" value="TRYPSIN_HIS"/>
    <property type="match status" value="1"/>
</dbReference>
<feature type="transmembrane region" description="Helical" evidence="6">
    <location>
        <begin position="335"/>
        <end position="352"/>
    </location>
</feature>
<dbReference type="EMBL" id="VCEB01000017">
    <property type="protein sequence ID" value="KAB0368525.1"/>
    <property type="molecule type" value="Genomic_DNA"/>
</dbReference>
<feature type="chain" id="PRO_5024395036" description="Peptidase S1 domain-containing protein" evidence="7">
    <location>
        <begin position="36"/>
        <end position="354"/>
    </location>
</feature>
<dbReference type="SMART" id="SM00020">
    <property type="entry name" value="Tryp_SPc"/>
    <property type="match status" value="1"/>
</dbReference>
<dbReference type="SUPFAM" id="SSF50494">
    <property type="entry name" value="Trypsin-like serine proteases"/>
    <property type="match status" value="1"/>
</dbReference>
<dbReference type="InterPro" id="IPR018114">
    <property type="entry name" value="TRYPSIN_HIS"/>
</dbReference>
<dbReference type="Pfam" id="PF00089">
    <property type="entry name" value="Trypsin"/>
    <property type="match status" value="1"/>
</dbReference>
<dbReference type="PROSITE" id="PS50240">
    <property type="entry name" value="TRYPSIN_DOM"/>
    <property type="match status" value="1"/>
</dbReference>
<dbReference type="PROSITE" id="PS00135">
    <property type="entry name" value="TRYPSIN_SER"/>
    <property type="match status" value="1"/>
</dbReference>
<evidence type="ECO:0000256" key="3">
    <source>
        <dbReference type="ARBA" id="ARBA00022825"/>
    </source>
</evidence>
<dbReference type="Gene3D" id="2.40.10.10">
    <property type="entry name" value="Trypsin-like serine proteases"/>
    <property type="match status" value="1"/>
</dbReference>
<dbReference type="PANTHER" id="PTHR24252">
    <property type="entry name" value="ACROSIN-RELATED"/>
    <property type="match status" value="1"/>
</dbReference>
<keyword evidence="4" id="KW-1015">Disulfide bond</keyword>
<evidence type="ECO:0000256" key="2">
    <source>
        <dbReference type="ARBA" id="ARBA00022801"/>
    </source>
</evidence>
<keyword evidence="7" id="KW-0732">Signal</keyword>
<dbReference type="InterPro" id="IPR009003">
    <property type="entry name" value="Peptidase_S1_PA"/>
</dbReference>
<evidence type="ECO:0000313" key="9">
    <source>
        <dbReference type="EMBL" id="KAB0368525.1"/>
    </source>
</evidence>
<sequence length="354" mass="39780">MGLSQQQANDRMGDGRAALLLPVALLLRWPHSSLGSPGCTPCVIEQLGSCLRREIGQRLREAKSVALRHTANMKCGQRMNSSEKSEVLEIIGGEPANIRDFPWQIRILENGSHLCGGSILSEWWILTAAHCFKSKNESTLEVTHGEENLDTQNLMKIKVDELIIHNNFDSWFYLNDIALLLLKSPLSLGVRKVPICLSEVTDIERWRNCWVTGWGTTVPKRSTETGLQKVNIQLIKWETCFELMPLLTKSMLCAGELEGGKDACQGDSGGPLVCQKKTRKSKWYQLGIVSWGVGCGQKKRPGVYTQVASYLSWIEMETKLSKRPYKHEPDSGYCLLLSSWAILVLYFLMFLLPP</sequence>
<dbReference type="InterPro" id="IPR033116">
    <property type="entry name" value="TRYPSIN_SER"/>
</dbReference>
<comment type="caution">
    <text evidence="9">The sequence shown here is derived from an EMBL/GenBank/DDBJ whole genome shotgun (WGS) entry which is preliminary data.</text>
</comment>
<dbReference type="InterPro" id="IPR001314">
    <property type="entry name" value="Peptidase_S1A"/>
</dbReference>
<keyword evidence="1 5" id="KW-0645">Protease</keyword>
<dbReference type="FunFam" id="2.40.10.10:FF:000003">
    <property type="entry name" value="Transmembrane serine protease 3"/>
    <property type="match status" value="1"/>
</dbReference>
<accession>A0A5N3X4C0</accession>
<keyword evidence="2 5" id="KW-0378">Hydrolase</keyword>
<dbReference type="Proteomes" id="UP000326062">
    <property type="component" value="Chromosome 19"/>
</dbReference>
<dbReference type="PANTHER" id="PTHR24252:SF17">
    <property type="entry name" value="SUPPRESSOR OF TUMORIGENICITY 14 PROTEIN HOMOLOG-RELATED"/>
    <property type="match status" value="1"/>
</dbReference>
<dbReference type="GO" id="GO:0006508">
    <property type="term" value="P:proteolysis"/>
    <property type="evidence" value="ECO:0007669"/>
    <property type="project" value="UniProtKB-KW"/>
</dbReference>
<evidence type="ECO:0000256" key="5">
    <source>
        <dbReference type="RuleBase" id="RU363034"/>
    </source>
</evidence>
<gene>
    <name evidence="9" type="ORF">FD755_019559</name>
</gene>
<keyword evidence="6" id="KW-0812">Transmembrane</keyword>